<evidence type="ECO:0000313" key="1">
    <source>
        <dbReference type="EMBL" id="EQD48667.1"/>
    </source>
</evidence>
<reference evidence="1" key="1">
    <citation type="submission" date="2013-08" db="EMBL/GenBank/DDBJ databases">
        <authorList>
            <person name="Mendez C."/>
            <person name="Richter M."/>
            <person name="Ferrer M."/>
            <person name="Sanchez J."/>
        </authorList>
    </citation>
    <scope>NUCLEOTIDE SEQUENCE</scope>
</reference>
<sequence length="143" mass="16776">MARKNTGRRGSSTDPVPTFDEEYLDVDHWPHRWSVEQRDLQPGERMLAVFKPFLVWLLDQGLSRKTLREHRDNVCTLGAEVIRQLNFHPELRKRTIKQVLTETLNGDDGPLIYPRCSEAEQFSFDATCRKLHRFLTEHKSTSK</sequence>
<organism evidence="1">
    <name type="scientific">mine drainage metagenome</name>
    <dbReference type="NCBI Taxonomy" id="410659"/>
    <lineage>
        <taxon>unclassified sequences</taxon>
        <taxon>metagenomes</taxon>
        <taxon>ecological metagenomes</taxon>
    </lineage>
</organism>
<comment type="caution">
    <text evidence="1">The sequence shown here is derived from an EMBL/GenBank/DDBJ whole genome shotgun (WGS) entry which is preliminary data.</text>
</comment>
<accession>T0ZVN1</accession>
<dbReference type="EMBL" id="AUZZ01005682">
    <property type="protein sequence ID" value="EQD48667.1"/>
    <property type="molecule type" value="Genomic_DNA"/>
</dbReference>
<dbReference type="AlphaFoldDB" id="T0ZVN1"/>
<gene>
    <name evidence="1" type="ORF">B2A_07901</name>
</gene>
<protein>
    <submittedName>
        <fullName evidence="1">Uncharacterized protein</fullName>
    </submittedName>
</protein>
<reference evidence="1" key="2">
    <citation type="journal article" date="2014" name="ISME J.">
        <title>Microbial stratification in low pH oxic and suboxic macroscopic growths along an acid mine drainage.</title>
        <authorList>
            <person name="Mendez-Garcia C."/>
            <person name="Mesa V."/>
            <person name="Sprenger R.R."/>
            <person name="Richter M."/>
            <person name="Diez M.S."/>
            <person name="Solano J."/>
            <person name="Bargiela R."/>
            <person name="Golyshina O.V."/>
            <person name="Manteca A."/>
            <person name="Ramos J.L."/>
            <person name="Gallego J.R."/>
            <person name="Llorente I."/>
            <person name="Martins Dos Santos V.A."/>
            <person name="Jensen O.N."/>
            <person name="Pelaez A.I."/>
            <person name="Sanchez J."/>
            <person name="Ferrer M."/>
        </authorList>
    </citation>
    <scope>NUCLEOTIDE SEQUENCE</scope>
</reference>
<proteinExistence type="predicted"/>
<name>T0ZVN1_9ZZZZ</name>